<dbReference type="AlphaFoldDB" id="A0A8X6NT30"/>
<feature type="region of interest" description="Disordered" evidence="1">
    <location>
        <begin position="1"/>
        <end position="27"/>
    </location>
</feature>
<accession>A0A8X6NT30</accession>
<organism evidence="2 3">
    <name type="scientific">Nephila pilipes</name>
    <name type="common">Giant wood spider</name>
    <name type="synonym">Nephila maculata</name>
    <dbReference type="NCBI Taxonomy" id="299642"/>
    <lineage>
        <taxon>Eukaryota</taxon>
        <taxon>Metazoa</taxon>
        <taxon>Ecdysozoa</taxon>
        <taxon>Arthropoda</taxon>
        <taxon>Chelicerata</taxon>
        <taxon>Arachnida</taxon>
        <taxon>Araneae</taxon>
        <taxon>Araneomorphae</taxon>
        <taxon>Entelegynae</taxon>
        <taxon>Araneoidea</taxon>
        <taxon>Nephilidae</taxon>
        <taxon>Nephila</taxon>
    </lineage>
</organism>
<keyword evidence="3" id="KW-1185">Reference proteome</keyword>
<gene>
    <name evidence="2" type="ORF">NPIL_620731</name>
</gene>
<evidence type="ECO:0000313" key="3">
    <source>
        <dbReference type="Proteomes" id="UP000887013"/>
    </source>
</evidence>
<evidence type="ECO:0000256" key="1">
    <source>
        <dbReference type="SAM" id="MobiDB-lite"/>
    </source>
</evidence>
<dbReference type="EMBL" id="BMAW01107953">
    <property type="protein sequence ID" value="GFT31612.1"/>
    <property type="molecule type" value="Genomic_DNA"/>
</dbReference>
<comment type="caution">
    <text evidence="2">The sequence shown here is derived from an EMBL/GenBank/DDBJ whole genome shotgun (WGS) entry which is preliminary data.</text>
</comment>
<dbReference type="Proteomes" id="UP000887013">
    <property type="component" value="Unassembled WGS sequence"/>
</dbReference>
<reference evidence="2" key="1">
    <citation type="submission" date="2020-08" db="EMBL/GenBank/DDBJ databases">
        <title>Multicomponent nature underlies the extraordinary mechanical properties of spider dragline silk.</title>
        <authorList>
            <person name="Kono N."/>
            <person name="Nakamura H."/>
            <person name="Mori M."/>
            <person name="Yoshida Y."/>
            <person name="Ohtoshi R."/>
            <person name="Malay A.D."/>
            <person name="Moran D.A.P."/>
            <person name="Tomita M."/>
            <person name="Numata K."/>
            <person name="Arakawa K."/>
        </authorList>
    </citation>
    <scope>NUCLEOTIDE SEQUENCE</scope>
</reference>
<protein>
    <submittedName>
        <fullName evidence="2">Uncharacterized protein</fullName>
    </submittedName>
</protein>
<evidence type="ECO:0000313" key="2">
    <source>
        <dbReference type="EMBL" id="GFT31612.1"/>
    </source>
</evidence>
<sequence length="85" mass="9730">MFDTFPRSGMKKIPDDRQSYDFTPGRRYLPRKQSGNELVLPGASQVSKSHSEAIFGILNYHSKWPSQIHLLNPPVQELYKAKALN</sequence>
<proteinExistence type="predicted"/>
<name>A0A8X6NT30_NEPPI</name>